<keyword evidence="3" id="KW-0285">Flavoprotein</keyword>
<dbReference type="EMBL" id="FNBZ01000005">
    <property type="protein sequence ID" value="SDG82613.1"/>
    <property type="molecule type" value="Genomic_DNA"/>
</dbReference>
<keyword evidence="4" id="KW-0274">FAD</keyword>
<evidence type="ECO:0000256" key="1">
    <source>
        <dbReference type="ARBA" id="ARBA00001974"/>
    </source>
</evidence>
<dbReference type="PIRSF" id="PIRSF000137">
    <property type="entry name" value="Alcohol_oxidase"/>
    <property type="match status" value="1"/>
</dbReference>
<dbReference type="InterPro" id="IPR012132">
    <property type="entry name" value="GMC_OxRdtase"/>
</dbReference>
<evidence type="ECO:0000259" key="5">
    <source>
        <dbReference type="PROSITE" id="PS00624"/>
    </source>
</evidence>
<evidence type="ECO:0000313" key="6">
    <source>
        <dbReference type="EMBL" id="SDG82613.1"/>
    </source>
</evidence>
<evidence type="ECO:0000256" key="4">
    <source>
        <dbReference type="ARBA" id="ARBA00022827"/>
    </source>
</evidence>
<accession>A0ABY0P622</accession>
<dbReference type="Pfam" id="PF00732">
    <property type="entry name" value="GMC_oxred_N"/>
    <property type="match status" value="1"/>
</dbReference>
<proteinExistence type="inferred from homology"/>
<comment type="similarity">
    <text evidence="2">Belongs to the GMC oxidoreductase family.</text>
</comment>
<evidence type="ECO:0000256" key="2">
    <source>
        <dbReference type="ARBA" id="ARBA00010790"/>
    </source>
</evidence>
<evidence type="ECO:0000256" key="3">
    <source>
        <dbReference type="ARBA" id="ARBA00022630"/>
    </source>
</evidence>
<dbReference type="Proteomes" id="UP000199468">
    <property type="component" value="Unassembled WGS sequence"/>
</dbReference>
<comment type="cofactor">
    <cofactor evidence="1">
        <name>FAD</name>
        <dbReference type="ChEBI" id="CHEBI:57692"/>
    </cofactor>
</comment>
<reference evidence="6 7" key="1">
    <citation type="submission" date="2016-10" db="EMBL/GenBank/DDBJ databases">
        <authorList>
            <person name="Varghese N."/>
            <person name="Submissions S."/>
        </authorList>
    </citation>
    <scope>NUCLEOTIDE SEQUENCE [LARGE SCALE GENOMIC DNA]</scope>
    <source>
        <strain evidence="6 7">DSM 26672</strain>
    </source>
</reference>
<dbReference type="PANTHER" id="PTHR11552:SF147">
    <property type="entry name" value="CHOLINE DEHYDROGENASE, MITOCHONDRIAL"/>
    <property type="match status" value="1"/>
</dbReference>
<protein>
    <submittedName>
        <fullName evidence="6">5-(Hydroxymethyl)furfural/furfural oxidase</fullName>
    </submittedName>
</protein>
<dbReference type="Pfam" id="PF05199">
    <property type="entry name" value="GMC_oxred_C"/>
    <property type="match status" value="1"/>
</dbReference>
<dbReference type="Gene3D" id="3.30.410.40">
    <property type="match status" value="1"/>
</dbReference>
<dbReference type="SUPFAM" id="SSF51905">
    <property type="entry name" value="FAD/NAD(P)-binding domain"/>
    <property type="match status" value="1"/>
</dbReference>
<evidence type="ECO:0000313" key="7">
    <source>
        <dbReference type="Proteomes" id="UP000199468"/>
    </source>
</evidence>
<dbReference type="PANTHER" id="PTHR11552">
    <property type="entry name" value="GLUCOSE-METHANOL-CHOLINE GMC OXIDOREDUCTASE"/>
    <property type="match status" value="1"/>
</dbReference>
<feature type="domain" description="Glucose-methanol-choline oxidoreductase N-terminal" evidence="5">
    <location>
        <begin position="263"/>
        <end position="277"/>
    </location>
</feature>
<dbReference type="InterPro" id="IPR000172">
    <property type="entry name" value="GMC_OxRdtase_N"/>
</dbReference>
<dbReference type="Gene3D" id="3.50.50.60">
    <property type="entry name" value="FAD/NAD(P)-binding domain"/>
    <property type="match status" value="2"/>
</dbReference>
<dbReference type="SUPFAM" id="SSF54373">
    <property type="entry name" value="FAD-linked reductases, C-terminal domain"/>
    <property type="match status" value="1"/>
</dbReference>
<gene>
    <name evidence="6" type="ORF">SAMN05421844_105377</name>
</gene>
<dbReference type="PROSITE" id="PS00624">
    <property type="entry name" value="GMC_OXRED_2"/>
    <property type="match status" value="1"/>
</dbReference>
<dbReference type="InterPro" id="IPR036188">
    <property type="entry name" value="FAD/NAD-bd_sf"/>
</dbReference>
<dbReference type="InterPro" id="IPR007867">
    <property type="entry name" value="GMC_OxRtase_C"/>
</dbReference>
<organism evidence="6 7">
    <name type="scientific">Bosea robiniae</name>
    <dbReference type="NCBI Taxonomy" id="1036780"/>
    <lineage>
        <taxon>Bacteria</taxon>
        <taxon>Pseudomonadati</taxon>
        <taxon>Pseudomonadota</taxon>
        <taxon>Alphaproteobacteria</taxon>
        <taxon>Hyphomicrobiales</taxon>
        <taxon>Boseaceae</taxon>
        <taxon>Bosea</taxon>
    </lineage>
</organism>
<keyword evidence="7" id="KW-1185">Reference proteome</keyword>
<sequence length="567" mass="60790">MLDVIIVGGGSAGCVLANRLSADPARKVLLIEAGRDLKPGEEGSAILDTYPGKAAFDPQNHWPDLMVQTQPHLHNAVNRPPPKRYEQPMLIGGGSSINGQIANRGTPDDYDEWGQAGAAGWDWSSVLPYFIKAETDLDYAGPLHGKAGPIPIHRIPRERWPAFSIAAEAAMEAQGFPDIKDQNGAFGDGHFAMTLSNNSGQHRVSTAMAYLDAATRRRSNLTIMTDTQVLSLAMEGRQVIGVDIARGRGQERLAAREVVVSSGAMHSPALLMRSGIGPAAHLRSLGVEVHADLRGVGANLQEHPGISLSGYIKPAARLGNSTRRHIHVGMRYSSGVEECGPSDMFLMVAAKSAWHPLGPRIGTIISWINKAHSRGAVRLVSSDPSREATADFNYLSDYRDLQRMGAAVHLMARLFATRPLADIVEMPGASSYSGFAKSLGRQTLRNYLITAPIALAIDALPPLRKLFFQRAVSSGISLQSLLNEPDILEAYVKAHAFGQWHCCGTCRMGAADDPDAVVDGATGRVHGVGGLSVVDASIMPTAPRANLNLPVIMIAERMADLIRARSS</sequence>
<dbReference type="Gene3D" id="3.30.560.10">
    <property type="entry name" value="Glucose Oxidase, domain 3"/>
    <property type="match status" value="1"/>
</dbReference>
<name>A0ABY0P622_9HYPH</name>
<dbReference type="RefSeq" id="WP_091858650.1">
    <property type="nucleotide sequence ID" value="NZ_FNBZ01000005.1"/>
</dbReference>
<comment type="caution">
    <text evidence="6">The sequence shown here is derived from an EMBL/GenBank/DDBJ whole genome shotgun (WGS) entry which is preliminary data.</text>
</comment>